<keyword evidence="1" id="KW-0732">Signal</keyword>
<evidence type="ECO:0008006" key="4">
    <source>
        <dbReference type="Google" id="ProtNLM"/>
    </source>
</evidence>
<sequence>MRLQPFGRASLGAACVLLCLSGQVQAQPASGTAPAPAAELAVTPNFTGDDPVAVRDALARKLTPGKTRTFAHRVEDLIGTALPKTLHDPVLTDANLARDLAFVVPAPYGIRYRAKVHVMTVDVDLSDSDHPDAIVLKKTIMGPGGRKLVIAAEAKAKGYIQNVDVIELDITAAKRNKTTVRGRFVLPEAEFEAAGDGDLALVLICRVVPPYLTETVEHSDPTNEEPTDITTRTATLHAHVGDVWLINREKGVVLAKGLHVVK</sequence>
<evidence type="ECO:0000313" key="3">
    <source>
        <dbReference type="Proteomes" id="UP000054893"/>
    </source>
</evidence>
<protein>
    <recommendedName>
        <fullName evidence="4">Secreted protein</fullName>
    </recommendedName>
</protein>
<name>A0A158GS06_CABSO</name>
<proteinExistence type="predicted"/>
<evidence type="ECO:0000256" key="1">
    <source>
        <dbReference type="SAM" id="SignalP"/>
    </source>
</evidence>
<feature type="chain" id="PRO_5007810428" description="Secreted protein" evidence="1">
    <location>
        <begin position="27"/>
        <end position="262"/>
    </location>
</feature>
<gene>
    <name evidence="2" type="ORF">AWB64_03384</name>
</gene>
<dbReference type="AlphaFoldDB" id="A0A158GS06"/>
<dbReference type="EMBL" id="FCOC02000009">
    <property type="protein sequence ID" value="SAL34657.1"/>
    <property type="molecule type" value="Genomic_DNA"/>
</dbReference>
<dbReference type="OrthoDB" id="9092573at2"/>
<accession>A0A158GS06</accession>
<reference evidence="2 3" key="1">
    <citation type="submission" date="2016-01" db="EMBL/GenBank/DDBJ databases">
        <authorList>
            <person name="Oliw E.H."/>
        </authorList>
    </citation>
    <scope>NUCLEOTIDE SEQUENCE [LARGE SCALE GENOMIC DNA]</scope>
    <source>
        <strain evidence="2">LMG 22029</strain>
    </source>
</reference>
<feature type="signal peptide" evidence="1">
    <location>
        <begin position="1"/>
        <end position="26"/>
    </location>
</feature>
<dbReference type="RefSeq" id="WP_060856516.1">
    <property type="nucleotide sequence ID" value="NZ_FCOC02000009.1"/>
</dbReference>
<organism evidence="2 3">
    <name type="scientific">Caballeronia sordidicola</name>
    <name type="common">Burkholderia sordidicola</name>
    <dbReference type="NCBI Taxonomy" id="196367"/>
    <lineage>
        <taxon>Bacteria</taxon>
        <taxon>Pseudomonadati</taxon>
        <taxon>Pseudomonadota</taxon>
        <taxon>Betaproteobacteria</taxon>
        <taxon>Burkholderiales</taxon>
        <taxon>Burkholderiaceae</taxon>
        <taxon>Caballeronia</taxon>
    </lineage>
</organism>
<dbReference type="Proteomes" id="UP000054893">
    <property type="component" value="Unassembled WGS sequence"/>
</dbReference>
<evidence type="ECO:0000313" key="2">
    <source>
        <dbReference type="EMBL" id="SAL34657.1"/>
    </source>
</evidence>